<feature type="domain" description="Glycosyltransferase 2-like" evidence="6">
    <location>
        <begin position="7"/>
        <end position="134"/>
    </location>
</feature>
<evidence type="ECO:0000256" key="2">
    <source>
        <dbReference type="ARBA" id="ARBA00006739"/>
    </source>
</evidence>
<dbReference type="PANTHER" id="PTHR43179:SF12">
    <property type="entry name" value="GALACTOFURANOSYLTRANSFERASE GLFT2"/>
    <property type="match status" value="1"/>
</dbReference>
<proteinExistence type="inferred from homology"/>
<dbReference type="Proteomes" id="UP001172708">
    <property type="component" value="Unassembled WGS sequence"/>
</dbReference>
<dbReference type="EC" id="2.4.-.-" evidence="8"/>
<dbReference type="InterPro" id="IPR001173">
    <property type="entry name" value="Glyco_trans_2-like"/>
</dbReference>
<evidence type="ECO:0000256" key="4">
    <source>
        <dbReference type="ARBA" id="ARBA00022679"/>
    </source>
</evidence>
<protein>
    <submittedName>
        <fullName evidence="8">Glycosyltransferase</fullName>
        <ecNumber evidence="8">2.4.-.-</ecNumber>
    </submittedName>
</protein>
<organism evidence="8 9">
    <name type="scientific">Demequina muriae</name>
    <dbReference type="NCBI Taxonomy" id="3051664"/>
    <lineage>
        <taxon>Bacteria</taxon>
        <taxon>Bacillati</taxon>
        <taxon>Actinomycetota</taxon>
        <taxon>Actinomycetes</taxon>
        <taxon>Micrococcales</taxon>
        <taxon>Demequinaceae</taxon>
        <taxon>Demequina</taxon>
    </lineage>
</organism>
<reference evidence="8" key="1">
    <citation type="submission" date="2023-06" db="EMBL/GenBank/DDBJ databases">
        <title>Egi l300058.</title>
        <authorList>
            <person name="Gao L."/>
            <person name="Fang B.-Z."/>
            <person name="Li W.-J."/>
        </authorList>
    </citation>
    <scope>NUCLEOTIDE SEQUENCE</scope>
    <source>
        <strain evidence="8">EGI L300058</strain>
    </source>
</reference>
<dbReference type="SUPFAM" id="SSF53448">
    <property type="entry name" value="Nucleotide-diphospho-sugar transferases"/>
    <property type="match status" value="1"/>
</dbReference>
<name>A0ABT8GJZ7_9MICO</name>
<feature type="domain" description="Glycosyltransferase 2-like" evidence="7">
    <location>
        <begin position="153"/>
        <end position="224"/>
    </location>
</feature>
<gene>
    <name evidence="8" type="ORF">QQX02_12545</name>
</gene>
<evidence type="ECO:0000259" key="6">
    <source>
        <dbReference type="Pfam" id="PF00535"/>
    </source>
</evidence>
<evidence type="ECO:0000313" key="8">
    <source>
        <dbReference type="EMBL" id="MDN4481751.1"/>
    </source>
</evidence>
<keyword evidence="9" id="KW-1185">Reference proteome</keyword>
<evidence type="ECO:0000256" key="5">
    <source>
        <dbReference type="SAM" id="MobiDB-lite"/>
    </source>
</evidence>
<evidence type="ECO:0000256" key="1">
    <source>
        <dbReference type="ARBA" id="ARBA00004776"/>
    </source>
</evidence>
<evidence type="ECO:0000256" key="3">
    <source>
        <dbReference type="ARBA" id="ARBA00022676"/>
    </source>
</evidence>
<dbReference type="Pfam" id="PF13632">
    <property type="entry name" value="Glyco_trans_2_3"/>
    <property type="match status" value="1"/>
</dbReference>
<comment type="caution">
    <text evidence="8">The sequence shown here is derived from an EMBL/GenBank/DDBJ whole genome shotgun (WGS) entry which is preliminary data.</text>
</comment>
<evidence type="ECO:0000313" key="9">
    <source>
        <dbReference type="Proteomes" id="UP001172708"/>
    </source>
</evidence>
<dbReference type="PANTHER" id="PTHR43179">
    <property type="entry name" value="RHAMNOSYLTRANSFERASE WBBL"/>
    <property type="match status" value="1"/>
</dbReference>
<feature type="region of interest" description="Disordered" evidence="5">
    <location>
        <begin position="235"/>
        <end position="288"/>
    </location>
</feature>
<dbReference type="RefSeq" id="WP_301143491.1">
    <property type="nucleotide sequence ID" value="NZ_JAUHQA010000001.1"/>
</dbReference>
<comment type="similarity">
    <text evidence="2">Belongs to the glycosyltransferase 2 family.</text>
</comment>
<evidence type="ECO:0000259" key="7">
    <source>
        <dbReference type="Pfam" id="PF13632"/>
    </source>
</evidence>
<keyword evidence="3 8" id="KW-0328">Glycosyltransferase</keyword>
<dbReference type="InterPro" id="IPR029044">
    <property type="entry name" value="Nucleotide-diphossugar_trans"/>
</dbReference>
<accession>A0ABT8GJZ7</accession>
<sequence>MTAPEVSVILPAYNAAATLPAQLGALAAQQGAPSFELIVSDNGSDDLTAAVAREHRSLFPSLTVIDSSARRGPSAARNAGAAHARAPMLAFCDADDVASPGWLASLVRAMQTADAVAGAFEHRRLNPPRARAVSWNTDVPIRLASWPDLPAGASSNLAITAEAFRALGGFDEDLGTCEDIDLCWRAQLAGYRLDFALDAVVHERKRSGLRATYRQSVAYARGTRDLERKHRAVLGSPRALDDSGRNVDEYGDEGGGARGGRPTEVPQRAVDPPAAPPRTGGVGRIGALGSRLRRPDRLSLLADLAWRLGQRRAHRTSAPQREAED</sequence>
<comment type="pathway">
    <text evidence="1">Cell wall biogenesis; cell wall polysaccharide biosynthesis.</text>
</comment>
<dbReference type="Pfam" id="PF00535">
    <property type="entry name" value="Glycos_transf_2"/>
    <property type="match status" value="1"/>
</dbReference>
<dbReference type="Gene3D" id="3.90.550.10">
    <property type="entry name" value="Spore Coat Polysaccharide Biosynthesis Protein SpsA, Chain A"/>
    <property type="match status" value="1"/>
</dbReference>
<dbReference type="GO" id="GO:0016757">
    <property type="term" value="F:glycosyltransferase activity"/>
    <property type="evidence" value="ECO:0007669"/>
    <property type="project" value="UniProtKB-KW"/>
</dbReference>
<keyword evidence="4 8" id="KW-0808">Transferase</keyword>
<feature type="compositionally biased region" description="Basic and acidic residues" evidence="5">
    <location>
        <begin position="239"/>
        <end position="248"/>
    </location>
</feature>
<dbReference type="EMBL" id="JAUHQA010000001">
    <property type="protein sequence ID" value="MDN4481751.1"/>
    <property type="molecule type" value="Genomic_DNA"/>
</dbReference>